<dbReference type="SMART" id="SM00563">
    <property type="entry name" value="PlsC"/>
    <property type="match status" value="1"/>
</dbReference>
<keyword evidence="3" id="KW-0808">Transferase</keyword>
<dbReference type="InterPro" id="IPR002123">
    <property type="entry name" value="Plipid/glycerol_acylTrfase"/>
</dbReference>
<comment type="pathway">
    <text evidence="1">Lipid metabolism.</text>
</comment>
<keyword evidence="4" id="KW-0443">Lipid metabolism</keyword>
<proteinExistence type="predicted"/>
<dbReference type="GO" id="GO:0003841">
    <property type="term" value="F:1-acylglycerol-3-phosphate O-acyltransferase activity"/>
    <property type="evidence" value="ECO:0007669"/>
    <property type="project" value="TreeGrafter"/>
</dbReference>
<dbReference type="GO" id="GO:0006654">
    <property type="term" value="P:phosphatidic acid biosynthetic process"/>
    <property type="evidence" value="ECO:0007669"/>
    <property type="project" value="TreeGrafter"/>
</dbReference>
<evidence type="ECO:0000256" key="4">
    <source>
        <dbReference type="ARBA" id="ARBA00023098"/>
    </source>
</evidence>
<evidence type="ECO:0000256" key="3">
    <source>
        <dbReference type="ARBA" id="ARBA00022679"/>
    </source>
</evidence>
<dbReference type="SUPFAM" id="SSF69593">
    <property type="entry name" value="Glycerol-3-phosphate (1)-acyltransferase"/>
    <property type="match status" value="1"/>
</dbReference>
<feature type="domain" description="Phospholipid/glycerol acyltransferase" evidence="6">
    <location>
        <begin position="20"/>
        <end position="134"/>
    </location>
</feature>
<evidence type="ECO:0000256" key="5">
    <source>
        <dbReference type="ARBA" id="ARBA00023315"/>
    </source>
</evidence>
<evidence type="ECO:0000256" key="2">
    <source>
        <dbReference type="ARBA" id="ARBA00022516"/>
    </source>
</evidence>
<dbReference type="PANTHER" id="PTHR10434:SF64">
    <property type="entry name" value="1-ACYL-SN-GLYCEROL-3-PHOSPHATE ACYLTRANSFERASE-RELATED"/>
    <property type="match status" value="1"/>
</dbReference>
<dbReference type="EMBL" id="HBHX01012474">
    <property type="protein sequence ID" value="CAE0106287.1"/>
    <property type="molecule type" value="Transcribed_RNA"/>
</dbReference>
<dbReference type="CDD" id="cd07989">
    <property type="entry name" value="LPLAT_AGPAT-like"/>
    <property type="match status" value="1"/>
</dbReference>
<evidence type="ECO:0000256" key="1">
    <source>
        <dbReference type="ARBA" id="ARBA00005189"/>
    </source>
</evidence>
<dbReference type="PANTHER" id="PTHR10434">
    <property type="entry name" value="1-ACYL-SN-GLYCEROL-3-PHOSPHATE ACYLTRANSFERASE"/>
    <property type="match status" value="1"/>
</dbReference>
<evidence type="ECO:0000259" key="6">
    <source>
        <dbReference type="SMART" id="SM00563"/>
    </source>
</evidence>
<organism evidence="7">
    <name type="scientific">Haptolina ericina</name>
    <dbReference type="NCBI Taxonomy" id="156174"/>
    <lineage>
        <taxon>Eukaryota</taxon>
        <taxon>Haptista</taxon>
        <taxon>Haptophyta</taxon>
        <taxon>Prymnesiophyceae</taxon>
        <taxon>Prymnesiales</taxon>
        <taxon>Prymnesiaceae</taxon>
        <taxon>Haptolina</taxon>
    </lineage>
</organism>
<gene>
    <name evidence="7" type="ORF">HERI1096_LOCUS6946</name>
</gene>
<reference evidence="7" key="1">
    <citation type="submission" date="2021-01" db="EMBL/GenBank/DDBJ databases">
        <authorList>
            <person name="Corre E."/>
            <person name="Pelletier E."/>
            <person name="Niang G."/>
            <person name="Scheremetjew M."/>
            <person name="Finn R."/>
            <person name="Kale V."/>
            <person name="Holt S."/>
            <person name="Cochrane G."/>
            <person name="Meng A."/>
            <person name="Brown T."/>
            <person name="Cohen L."/>
        </authorList>
    </citation>
    <scope>NUCLEOTIDE SEQUENCE</scope>
    <source>
        <strain evidence="7">CCMP281</strain>
    </source>
</reference>
<evidence type="ECO:0000313" key="7">
    <source>
        <dbReference type="EMBL" id="CAE0106287.1"/>
    </source>
</evidence>
<name>A0A7S3ETA0_9EUKA</name>
<dbReference type="Pfam" id="PF01553">
    <property type="entry name" value="Acyltransferase"/>
    <property type="match status" value="1"/>
</dbReference>
<keyword evidence="5" id="KW-0012">Acyltransferase</keyword>
<keyword evidence="2" id="KW-0444">Lipid biosynthesis</keyword>
<accession>A0A7S3ETA0</accession>
<dbReference type="AlphaFoldDB" id="A0A7S3ETA0"/>
<sequence length="195" mass="21245">MRASVTVEGTENLPPHGEAVMFVPNHSSFLDIFALSGFLPRRFKYISKIEILRIPLIGWAMKFAKHIAIRRTDRASQLATFKEAVECLQAGSSLVTFAEGTRSKDGRLMPFKKGPFTMASRAKVRIVPISVIGTHIYFPASSIAPSTSPRGLRIVVHPPIEAPQDKKGEVAALEACEAAIASVLPPEMLPIPKDA</sequence>
<protein>
    <recommendedName>
        <fullName evidence="6">Phospholipid/glycerol acyltransferase domain-containing protein</fullName>
    </recommendedName>
</protein>